<keyword evidence="1" id="KW-1133">Transmembrane helix</keyword>
<protein>
    <submittedName>
        <fullName evidence="2">Uncharacterized protein</fullName>
    </submittedName>
</protein>
<evidence type="ECO:0000256" key="1">
    <source>
        <dbReference type="SAM" id="Phobius"/>
    </source>
</evidence>
<reference evidence="2" key="1">
    <citation type="submission" date="2020-02" db="EMBL/GenBank/DDBJ databases">
        <authorList>
            <person name="Meier V. D."/>
        </authorList>
    </citation>
    <scope>NUCLEOTIDE SEQUENCE</scope>
    <source>
        <strain evidence="2">AVDCRST_MAG78</strain>
    </source>
</reference>
<dbReference type="EMBL" id="CADCVB010000033">
    <property type="protein sequence ID" value="CAA9412469.1"/>
    <property type="molecule type" value="Genomic_DNA"/>
</dbReference>
<feature type="transmembrane region" description="Helical" evidence="1">
    <location>
        <begin position="44"/>
        <end position="63"/>
    </location>
</feature>
<keyword evidence="1" id="KW-0812">Transmembrane</keyword>
<feature type="non-terminal residue" evidence="2">
    <location>
        <position position="96"/>
    </location>
</feature>
<accession>A0A6J4PK21</accession>
<keyword evidence="1" id="KW-0472">Membrane</keyword>
<evidence type="ECO:0000313" key="2">
    <source>
        <dbReference type="EMBL" id="CAA9412469.1"/>
    </source>
</evidence>
<name>A0A6J4PK21_9ACTN</name>
<dbReference type="AlphaFoldDB" id="A0A6J4PK21"/>
<proteinExistence type="predicted"/>
<dbReference type="InterPro" id="IPR025333">
    <property type="entry name" value="DUF4239"/>
</dbReference>
<sequence>MTTVFWGVLVVLLSVLLASAGQALVQRLVPFSIRESSIASTGAIYAALYVMFGVSVAFSLFLVSSEFGEAQRTTQREAGSVESIYRLAGLLSEPEG</sequence>
<dbReference type="Pfam" id="PF14023">
    <property type="entry name" value="Bestrophin-like"/>
    <property type="match status" value="1"/>
</dbReference>
<gene>
    <name evidence="2" type="ORF">AVDCRST_MAG78-471</name>
</gene>
<organism evidence="2">
    <name type="scientific">uncultured Rubrobacteraceae bacterium</name>
    <dbReference type="NCBI Taxonomy" id="349277"/>
    <lineage>
        <taxon>Bacteria</taxon>
        <taxon>Bacillati</taxon>
        <taxon>Actinomycetota</taxon>
        <taxon>Rubrobacteria</taxon>
        <taxon>Rubrobacterales</taxon>
        <taxon>Rubrobacteraceae</taxon>
        <taxon>environmental samples</taxon>
    </lineage>
</organism>